<evidence type="ECO:0000259" key="16">
    <source>
        <dbReference type="SMART" id="SM00642"/>
    </source>
</evidence>
<keyword evidence="18" id="KW-1185">Reference proteome</keyword>
<dbReference type="SMART" id="SM00632">
    <property type="entry name" value="Aamy_C"/>
    <property type="match status" value="1"/>
</dbReference>
<feature type="chain" id="PRO_5018558687" description="alpha-amylase" evidence="14">
    <location>
        <begin position="16"/>
        <end position="362"/>
    </location>
</feature>
<dbReference type="InterPro" id="IPR013780">
    <property type="entry name" value="Glyco_hydro_b"/>
</dbReference>
<dbReference type="EC" id="3.2.1.1" evidence="5"/>
<comment type="similarity">
    <text evidence="4 12">Belongs to the glycosyl hydrolase 13 family.</text>
</comment>
<evidence type="ECO:0000256" key="6">
    <source>
        <dbReference type="ARBA" id="ARBA00022723"/>
    </source>
</evidence>
<keyword evidence="14" id="KW-0732">Signal</keyword>
<dbReference type="SMART" id="SM00642">
    <property type="entry name" value="Aamy"/>
    <property type="match status" value="1"/>
</dbReference>
<dbReference type="Ensembl" id="ENSCVAT00000019141.1">
    <property type="protein sequence ID" value="ENSCVAP00000012008.1"/>
    <property type="gene ID" value="ENSCVAG00000016013.1"/>
</dbReference>
<feature type="domain" description="Glycosyl hydrolase family 13 catalytic" evidence="16">
    <location>
        <begin position="26"/>
        <end position="285"/>
    </location>
</feature>
<proteinExistence type="inferred from homology"/>
<dbReference type="Gene3D" id="2.60.40.1180">
    <property type="entry name" value="Golgi alpha-mannosidase II"/>
    <property type="match status" value="1"/>
</dbReference>
<evidence type="ECO:0000256" key="11">
    <source>
        <dbReference type="ARBA" id="ARBA00023295"/>
    </source>
</evidence>
<organism evidence="17 18">
    <name type="scientific">Cyprinodon variegatus</name>
    <name type="common">Sheepshead minnow</name>
    <dbReference type="NCBI Taxonomy" id="28743"/>
    <lineage>
        <taxon>Eukaryota</taxon>
        <taxon>Metazoa</taxon>
        <taxon>Chordata</taxon>
        <taxon>Craniata</taxon>
        <taxon>Vertebrata</taxon>
        <taxon>Euteleostomi</taxon>
        <taxon>Actinopterygii</taxon>
        <taxon>Neopterygii</taxon>
        <taxon>Teleostei</taxon>
        <taxon>Neoteleostei</taxon>
        <taxon>Acanthomorphata</taxon>
        <taxon>Ovalentaria</taxon>
        <taxon>Atherinomorphae</taxon>
        <taxon>Cyprinodontiformes</taxon>
        <taxon>Cyprinodontidae</taxon>
        <taxon>Cyprinodon</taxon>
    </lineage>
</organism>
<protein>
    <recommendedName>
        <fullName evidence="5">alpha-amylase</fullName>
        <ecNumber evidence="5">3.2.1.1</ecNumber>
    </recommendedName>
</protein>
<name>A0A3Q2D102_CYPVA</name>
<evidence type="ECO:0000256" key="13">
    <source>
        <dbReference type="SAM" id="MobiDB-lite"/>
    </source>
</evidence>
<evidence type="ECO:0000256" key="7">
    <source>
        <dbReference type="ARBA" id="ARBA00022801"/>
    </source>
</evidence>
<evidence type="ECO:0000256" key="3">
    <source>
        <dbReference type="ARBA" id="ARBA00001923"/>
    </source>
</evidence>
<keyword evidence="9" id="KW-0868">Chloride</keyword>
<dbReference type="Proteomes" id="UP000265020">
    <property type="component" value="Unassembled WGS sequence"/>
</dbReference>
<dbReference type="GeneTree" id="ENSGT00940000163518"/>
<dbReference type="GO" id="GO:0004556">
    <property type="term" value="F:alpha-amylase activity"/>
    <property type="evidence" value="ECO:0007669"/>
    <property type="project" value="UniProtKB-EC"/>
</dbReference>
<comment type="cofactor">
    <cofactor evidence="2">
        <name>Ca(2+)</name>
        <dbReference type="ChEBI" id="CHEBI:29108"/>
    </cofactor>
</comment>
<evidence type="ECO:0000259" key="15">
    <source>
        <dbReference type="SMART" id="SM00632"/>
    </source>
</evidence>
<keyword evidence="6" id="KW-0479">Metal-binding</keyword>
<keyword evidence="10" id="KW-0119">Carbohydrate metabolism</keyword>
<dbReference type="PRINTS" id="PR00110">
    <property type="entry name" value="ALPHAAMYLASE"/>
</dbReference>
<comment type="cofactor">
    <cofactor evidence="3">
        <name>chloride</name>
        <dbReference type="ChEBI" id="CHEBI:17996"/>
    </cofactor>
</comment>
<evidence type="ECO:0000256" key="2">
    <source>
        <dbReference type="ARBA" id="ARBA00001913"/>
    </source>
</evidence>
<evidence type="ECO:0000256" key="10">
    <source>
        <dbReference type="ARBA" id="ARBA00023277"/>
    </source>
</evidence>
<evidence type="ECO:0000256" key="4">
    <source>
        <dbReference type="ARBA" id="ARBA00008061"/>
    </source>
</evidence>
<dbReference type="InterPro" id="IPR006047">
    <property type="entry name" value="GH13_cat_dom"/>
</dbReference>
<reference evidence="17" key="2">
    <citation type="submission" date="2025-09" db="UniProtKB">
        <authorList>
            <consortium name="Ensembl"/>
        </authorList>
    </citation>
    <scope>IDENTIFICATION</scope>
</reference>
<keyword evidence="8" id="KW-0106">Calcium</keyword>
<evidence type="ECO:0000313" key="17">
    <source>
        <dbReference type="Ensembl" id="ENSCVAP00000012008.1"/>
    </source>
</evidence>
<dbReference type="AlphaFoldDB" id="A0A3Q2D102"/>
<accession>A0A3Q2D102</accession>
<evidence type="ECO:0000256" key="14">
    <source>
        <dbReference type="SAM" id="SignalP"/>
    </source>
</evidence>
<feature type="signal peptide" evidence="14">
    <location>
        <begin position="1"/>
        <end position="15"/>
    </location>
</feature>
<keyword evidence="11" id="KW-0326">Glycosidase</keyword>
<sequence length="362" mass="41330">MKLVILTMLFGFGVMQHNPNFQHGRTTIVQLFEWRWSDIAAECERFLAPKGFGGIQVRRPRVTSAAEDKFIRVTSLRNCRLTAAQIRDQVNATQRFSSRHISRTAVKRRLCESGLYSKIVIDLGGEAISYSEYIHLGRVTEFKYGAKLGNIFRKWNEEKLFYTRTWGEGWGFMSDGNAVVFVDNHDNQRGHGAGGSSIITFWDSKLYKMAVGYMLAHPYGVARIMSSYRWNRNFVNGKDQNDWMGPPANTNGSTKSVPVNSDQTCGDGWVCEHRWRQITNMVIFRNVVKQQPQISWWDNQSNQVAFGRGDLGVTFFTLYIHYIDGNKCTGKQIIVSKDGNAHFKISNTDEDPFIAIHAESKL</sequence>
<dbReference type="SUPFAM" id="SSF51011">
    <property type="entry name" value="Glycosyl hydrolase domain"/>
    <property type="match status" value="1"/>
</dbReference>
<dbReference type="GO" id="GO:0046872">
    <property type="term" value="F:metal ion binding"/>
    <property type="evidence" value="ECO:0007669"/>
    <property type="project" value="UniProtKB-KW"/>
</dbReference>
<evidence type="ECO:0000256" key="8">
    <source>
        <dbReference type="ARBA" id="ARBA00022837"/>
    </source>
</evidence>
<dbReference type="PANTHER" id="PTHR43447">
    <property type="entry name" value="ALPHA-AMYLASE"/>
    <property type="match status" value="1"/>
</dbReference>
<dbReference type="InterPro" id="IPR031319">
    <property type="entry name" value="A-amylase_C"/>
</dbReference>
<feature type="compositionally biased region" description="Polar residues" evidence="13">
    <location>
        <begin position="248"/>
        <end position="260"/>
    </location>
</feature>
<dbReference type="Gene3D" id="3.20.20.80">
    <property type="entry name" value="Glycosidases"/>
    <property type="match status" value="2"/>
</dbReference>
<feature type="domain" description="Alpha-amylase C-terminal" evidence="15">
    <location>
        <begin position="294"/>
        <end position="361"/>
    </location>
</feature>
<evidence type="ECO:0000313" key="18">
    <source>
        <dbReference type="Proteomes" id="UP000265020"/>
    </source>
</evidence>
<keyword evidence="7" id="KW-0378">Hydrolase</keyword>
<evidence type="ECO:0000256" key="1">
    <source>
        <dbReference type="ARBA" id="ARBA00000548"/>
    </source>
</evidence>
<evidence type="ECO:0000256" key="12">
    <source>
        <dbReference type="RuleBase" id="RU003615"/>
    </source>
</evidence>
<reference evidence="17" key="1">
    <citation type="submission" date="2025-08" db="UniProtKB">
        <authorList>
            <consortium name="Ensembl"/>
        </authorList>
    </citation>
    <scope>IDENTIFICATION</scope>
</reference>
<feature type="region of interest" description="Disordered" evidence="13">
    <location>
        <begin position="241"/>
        <end position="260"/>
    </location>
</feature>
<dbReference type="InterPro" id="IPR006046">
    <property type="entry name" value="Alpha_amylase"/>
</dbReference>
<dbReference type="SUPFAM" id="SSF51445">
    <property type="entry name" value="(Trans)glycosidases"/>
    <property type="match status" value="2"/>
</dbReference>
<dbReference type="GO" id="GO:0005975">
    <property type="term" value="P:carbohydrate metabolic process"/>
    <property type="evidence" value="ECO:0007669"/>
    <property type="project" value="InterPro"/>
</dbReference>
<dbReference type="InterPro" id="IPR017853">
    <property type="entry name" value="GH"/>
</dbReference>
<evidence type="ECO:0000256" key="9">
    <source>
        <dbReference type="ARBA" id="ARBA00023214"/>
    </source>
</evidence>
<comment type="catalytic activity">
    <reaction evidence="1">
        <text>Endohydrolysis of (1-&gt;4)-alpha-D-glucosidic linkages in polysaccharides containing three or more (1-&gt;4)-alpha-linked D-glucose units.</text>
        <dbReference type="EC" id="3.2.1.1"/>
    </reaction>
</comment>
<evidence type="ECO:0000256" key="5">
    <source>
        <dbReference type="ARBA" id="ARBA00012595"/>
    </source>
</evidence>